<protein>
    <submittedName>
        <fullName evidence="2">Uncharacterized protein</fullName>
    </submittedName>
</protein>
<reference evidence="2" key="3">
    <citation type="submission" date="2022-06" db="UniProtKB">
        <authorList>
            <consortium name="EnsemblPlants"/>
        </authorList>
    </citation>
    <scope>IDENTIFICATION</scope>
</reference>
<proteinExistence type="predicted"/>
<sequence>MLQPRVLVHQEDHRVGKVIDMQEFTQRGARSPHDDLGGIGGLGLVEAADEGGQDVRVLRVEVVLGAVEVGGHGGDGVEAVLDAVGLAHLDAGDLGDGVPLVGGLERAGEEGALRDGLRRELGVDAGGAEEEELADGAAAERGVDDVGLDLEVGGDEVGGEGGVGVDAADLGGGEHDVAGPLGGEEGLDGGLAGEVELGVRADDHVGEAEREEAAQDGRAHQPAVARHEDPGALVGEEGRVRIGGGDGAHVAGREGGGGRRWGDGIWGWSQGGE</sequence>
<feature type="region of interest" description="Disordered" evidence="1">
    <location>
        <begin position="206"/>
        <end position="226"/>
    </location>
</feature>
<keyword evidence="3" id="KW-1185">Reference proteome</keyword>
<organism evidence="2 3">
    <name type="scientific">Triticum urartu</name>
    <name type="common">Red wild einkorn</name>
    <name type="synonym">Crithodium urartu</name>
    <dbReference type="NCBI Taxonomy" id="4572"/>
    <lineage>
        <taxon>Eukaryota</taxon>
        <taxon>Viridiplantae</taxon>
        <taxon>Streptophyta</taxon>
        <taxon>Embryophyta</taxon>
        <taxon>Tracheophyta</taxon>
        <taxon>Spermatophyta</taxon>
        <taxon>Magnoliopsida</taxon>
        <taxon>Liliopsida</taxon>
        <taxon>Poales</taxon>
        <taxon>Poaceae</taxon>
        <taxon>BOP clade</taxon>
        <taxon>Pooideae</taxon>
        <taxon>Triticodae</taxon>
        <taxon>Triticeae</taxon>
        <taxon>Triticinae</taxon>
        <taxon>Triticum</taxon>
    </lineage>
</organism>
<reference evidence="2" key="2">
    <citation type="submission" date="2018-03" db="EMBL/GenBank/DDBJ databases">
        <title>The Triticum urartu genome reveals the dynamic nature of wheat genome evolution.</title>
        <authorList>
            <person name="Ling H."/>
            <person name="Ma B."/>
            <person name="Shi X."/>
            <person name="Liu H."/>
            <person name="Dong L."/>
            <person name="Sun H."/>
            <person name="Cao Y."/>
            <person name="Gao Q."/>
            <person name="Zheng S."/>
            <person name="Li Y."/>
            <person name="Yu Y."/>
            <person name="Du H."/>
            <person name="Qi M."/>
            <person name="Li Y."/>
            <person name="Yu H."/>
            <person name="Cui Y."/>
            <person name="Wang N."/>
            <person name="Chen C."/>
            <person name="Wu H."/>
            <person name="Zhao Y."/>
            <person name="Zhang J."/>
            <person name="Li Y."/>
            <person name="Zhou W."/>
            <person name="Zhang B."/>
            <person name="Hu W."/>
            <person name="Eijk M."/>
            <person name="Tang J."/>
            <person name="Witsenboer H."/>
            <person name="Zhao S."/>
            <person name="Li Z."/>
            <person name="Zhang A."/>
            <person name="Wang D."/>
            <person name="Liang C."/>
        </authorList>
    </citation>
    <scope>NUCLEOTIDE SEQUENCE [LARGE SCALE GENOMIC DNA]</scope>
    <source>
        <strain evidence="2">cv. G1812</strain>
    </source>
</reference>
<dbReference type="EnsemblPlants" id="TuG1812G0700005397.01.T01">
    <property type="protein sequence ID" value="TuG1812G0700005397.01.T01"/>
    <property type="gene ID" value="TuG1812G0700005397.01"/>
</dbReference>
<evidence type="ECO:0000256" key="1">
    <source>
        <dbReference type="SAM" id="MobiDB-lite"/>
    </source>
</evidence>
<name>A0A8R7R825_TRIUA</name>
<feature type="region of interest" description="Disordered" evidence="1">
    <location>
        <begin position="238"/>
        <end position="273"/>
    </location>
</feature>
<evidence type="ECO:0000313" key="3">
    <source>
        <dbReference type="Proteomes" id="UP000015106"/>
    </source>
</evidence>
<dbReference type="AlphaFoldDB" id="A0A8R7R825"/>
<dbReference type="Gramene" id="TuG1812G0700005397.01.T01">
    <property type="protein sequence ID" value="TuG1812G0700005397.01.T01"/>
    <property type="gene ID" value="TuG1812G0700005397.01"/>
</dbReference>
<dbReference type="Proteomes" id="UP000015106">
    <property type="component" value="Chromosome 7"/>
</dbReference>
<feature type="compositionally biased region" description="Gly residues" evidence="1">
    <location>
        <begin position="241"/>
        <end position="255"/>
    </location>
</feature>
<evidence type="ECO:0000313" key="2">
    <source>
        <dbReference type="EnsemblPlants" id="TuG1812G0700005397.01.T01"/>
    </source>
</evidence>
<reference evidence="3" key="1">
    <citation type="journal article" date="2013" name="Nature">
        <title>Draft genome of the wheat A-genome progenitor Triticum urartu.</title>
        <authorList>
            <person name="Ling H.Q."/>
            <person name="Zhao S."/>
            <person name="Liu D."/>
            <person name="Wang J."/>
            <person name="Sun H."/>
            <person name="Zhang C."/>
            <person name="Fan H."/>
            <person name="Li D."/>
            <person name="Dong L."/>
            <person name="Tao Y."/>
            <person name="Gao C."/>
            <person name="Wu H."/>
            <person name="Li Y."/>
            <person name="Cui Y."/>
            <person name="Guo X."/>
            <person name="Zheng S."/>
            <person name="Wang B."/>
            <person name="Yu K."/>
            <person name="Liang Q."/>
            <person name="Yang W."/>
            <person name="Lou X."/>
            <person name="Chen J."/>
            <person name="Feng M."/>
            <person name="Jian J."/>
            <person name="Zhang X."/>
            <person name="Luo G."/>
            <person name="Jiang Y."/>
            <person name="Liu J."/>
            <person name="Wang Z."/>
            <person name="Sha Y."/>
            <person name="Zhang B."/>
            <person name="Wu H."/>
            <person name="Tang D."/>
            <person name="Shen Q."/>
            <person name="Xue P."/>
            <person name="Zou S."/>
            <person name="Wang X."/>
            <person name="Liu X."/>
            <person name="Wang F."/>
            <person name="Yang Y."/>
            <person name="An X."/>
            <person name="Dong Z."/>
            <person name="Zhang K."/>
            <person name="Zhang X."/>
            <person name="Luo M.C."/>
            <person name="Dvorak J."/>
            <person name="Tong Y."/>
            <person name="Wang J."/>
            <person name="Yang H."/>
            <person name="Li Z."/>
            <person name="Wang D."/>
            <person name="Zhang A."/>
            <person name="Wang J."/>
        </authorList>
    </citation>
    <scope>NUCLEOTIDE SEQUENCE</scope>
    <source>
        <strain evidence="3">cv. G1812</strain>
    </source>
</reference>
<accession>A0A8R7R825</accession>